<dbReference type="Pfam" id="PF02992">
    <property type="entry name" value="Transposase_21"/>
    <property type="match status" value="1"/>
</dbReference>
<dbReference type="AlphaFoldDB" id="A0A0D0A1N7"/>
<keyword evidence="2" id="KW-1185">Reference proteome</keyword>
<name>A0A0D0A1N7_9AGAM</name>
<dbReference type="PANTHER" id="PTHR46579">
    <property type="entry name" value="F5/8 TYPE C DOMAIN-CONTAINING PROTEIN-RELATED"/>
    <property type="match status" value="1"/>
</dbReference>
<reference evidence="1 2" key="1">
    <citation type="submission" date="2014-04" db="EMBL/GenBank/DDBJ databases">
        <authorList>
            <consortium name="DOE Joint Genome Institute"/>
            <person name="Kuo A."/>
            <person name="Ruytinx J."/>
            <person name="Rineau F."/>
            <person name="Colpaert J."/>
            <person name="Kohler A."/>
            <person name="Nagy L.G."/>
            <person name="Floudas D."/>
            <person name="Copeland A."/>
            <person name="Barry K.W."/>
            <person name="Cichocki N."/>
            <person name="Veneault-Fourrey C."/>
            <person name="LaButti K."/>
            <person name="Lindquist E.A."/>
            <person name="Lipzen A."/>
            <person name="Lundell T."/>
            <person name="Morin E."/>
            <person name="Murat C."/>
            <person name="Sun H."/>
            <person name="Tunlid A."/>
            <person name="Henrissat B."/>
            <person name="Grigoriev I.V."/>
            <person name="Hibbett D.S."/>
            <person name="Martin F."/>
            <person name="Nordberg H.P."/>
            <person name="Cantor M.N."/>
            <person name="Hua S.X."/>
        </authorList>
    </citation>
    <scope>NUCLEOTIDE SEQUENCE [LARGE SCALE GENOMIC DNA]</scope>
    <source>
        <strain evidence="1 2">UH-Slu-Lm8-n1</strain>
    </source>
</reference>
<organism evidence="1 2">
    <name type="scientific">Suillus luteus UH-Slu-Lm8-n1</name>
    <dbReference type="NCBI Taxonomy" id="930992"/>
    <lineage>
        <taxon>Eukaryota</taxon>
        <taxon>Fungi</taxon>
        <taxon>Dikarya</taxon>
        <taxon>Basidiomycota</taxon>
        <taxon>Agaricomycotina</taxon>
        <taxon>Agaricomycetes</taxon>
        <taxon>Agaricomycetidae</taxon>
        <taxon>Boletales</taxon>
        <taxon>Suillineae</taxon>
        <taxon>Suillaceae</taxon>
        <taxon>Suillus</taxon>
    </lineage>
</organism>
<dbReference type="InParanoid" id="A0A0D0A1N7"/>
<protein>
    <submittedName>
        <fullName evidence="1">Uncharacterized protein</fullName>
    </submittedName>
</protein>
<evidence type="ECO:0000313" key="2">
    <source>
        <dbReference type="Proteomes" id="UP000054485"/>
    </source>
</evidence>
<dbReference type="Proteomes" id="UP000054485">
    <property type="component" value="Unassembled WGS sequence"/>
</dbReference>
<dbReference type="OrthoDB" id="3269001at2759"/>
<dbReference type="STRING" id="930992.A0A0D0A1N7"/>
<proteinExistence type="predicted"/>
<gene>
    <name evidence="1" type="ORF">CY34DRAFT_27278</name>
</gene>
<dbReference type="InterPro" id="IPR004242">
    <property type="entry name" value="Transposase_21"/>
</dbReference>
<accession>A0A0D0A1N7</accession>
<dbReference type="HOGENOM" id="CLU_078867_1_0_1"/>
<sequence length="197" mass="23130">MVCLNLPPEIRYDFENLFLVGIIPGPGAPLLEQINHVLKPLVDDLLLFWNSGVYYASTPNHRNGRCVWCAVIPLICDLPAARQMSGYAHFSSHHFCSMCWLRLEDINDLDRSHWLPRTCQEHRHWAEQWRNAPSEKERKKIFDMHGLRWSELLRLPYWDPTLFTLVDSMHAMFLGDFKRHCRDIWGCMGGSSAWDHK</sequence>
<dbReference type="EMBL" id="KN836447">
    <property type="protein sequence ID" value="KIK32044.1"/>
    <property type="molecule type" value="Genomic_DNA"/>
</dbReference>
<dbReference type="PANTHER" id="PTHR46579:SF2">
    <property type="entry name" value="C2H2-TYPE DOMAIN-CONTAINING PROTEIN"/>
    <property type="match status" value="1"/>
</dbReference>
<reference evidence="2" key="2">
    <citation type="submission" date="2015-01" db="EMBL/GenBank/DDBJ databases">
        <title>Evolutionary Origins and Diversification of the Mycorrhizal Mutualists.</title>
        <authorList>
            <consortium name="DOE Joint Genome Institute"/>
            <consortium name="Mycorrhizal Genomics Consortium"/>
            <person name="Kohler A."/>
            <person name="Kuo A."/>
            <person name="Nagy L.G."/>
            <person name="Floudas D."/>
            <person name="Copeland A."/>
            <person name="Barry K.W."/>
            <person name="Cichocki N."/>
            <person name="Veneault-Fourrey C."/>
            <person name="LaButti K."/>
            <person name="Lindquist E.A."/>
            <person name="Lipzen A."/>
            <person name="Lundell T."/>
            <person name="Morin E."/>
            <person name="Murat C."/>
            <person name="Riley R."/>
            <person name="Ohm R."/>
            <person name="Sun H."/>
            <person name="Tunlid A."/>
            <person name="Henrissat B."/>
            <person name="Grigoriev I.V."/>
            <person name="Hibbett D.S."/>
            <person name="Martin F."/>
        </authorList>
    </citation>
    <scope>NUCLEOTIDE SEQUENCE [LARGE SCALE GENOMIC DNA]</scope>
    <source>
        <strain evidence="2">UH-Slu-Lm8-n1</strain>
    </source>
</reference>
<evidence type="ECO:0000313" key="1">
    <source>
        <dbReference type="EMBL" id="KIK32044.1"/>
    </source>
</evidence>